<keyword evidence="4 7" id="KW-0812">Transmembrane</keyword>
<dbReference type="AlphaFoldDB" id="A0A8I2B3U5"/>
<keyword evidence="3" id="KW-1003">Cell membrane</keyword>
<protein>
    <submittedName>
        <fullName evidence="8">DoxX family protein</fullName>
    </submittedName>
</protein>
<dbReference type="InterPro" id="IPR032808">
    <property type="entry name" value="DoxX"/>
</dbReference>
<dbReference type="GO" id="GO:0005886">
    <property type="term" value="C:plasma membrane"/>
    <property type="evidence" value="ECO:0007669"/>
    <property type="project" value="UniProtKB-SubCell"/>
</dbReference>
<keyword evidence="6 7" id="KW-0472">Membrane</keyword>
<evidence type="ECO:0000256" key="5">
    <source>
        <dbReference type="ARBA" id="ARBA00022989"/>
    </source>
</evidence>
<reference evidence="8" key="1">
    <citation type="submission" date="2021-03" db="EMBL/GenBank/DDBJ databases">
        <title>Plesiomonas shigelloides zfcc0051, isolated from zebrafish feces.</title>
        <authorList>
            <person name="Vanderhoek Z."/>
            <person name="Gaulke C."/>
        </authorList>
    </citation>
    <scope>NUCLEOTIDE SEQUENCE</scope>
    <source>
        <strain evidence="8">Zfcc0051</strain>
    </source>
</reference>
<comment type="similarity">
    <text evidence="2">Belongs to the DoxX family.</text>
</comment>
<evidence type="ECO:0000256" key="1">
    <source>
        <dbReference type="ARBA" id="ARBA00004651"/>
    </source>
</evidence>
<dbReference type="InterPro" id="IPR051907">
    <property type="entry name" value="DoxX-like_oxidoreductase"/>
</dbReference>
<keyword evidence="5 7" id="KW-1133">Transmembrane helix</keyword>
<name>A0A8I2B3U5_PLESH</name>
<evidence type="ECO:0000313" key="9">
    <source>
        <dbReference type="Proteomes" id="UP000664658"/>
    </source>
</evidence>
<feature type="transmembrane region" description="Helical" evidence="7">
    <location>
        <begin position="38"/>
        <end position="61"/>
    </location>
</feature>
<dbReference type="PANTHER" id="PTHR33452">
    <property type="entry name" value="OXIDOREDUCTASE CATD-RELATED"/>
    <property type="match status" value="1"/>
</dbReference>
<dbReference type="Pfam" id="PF07681">
    <property type="entry name" value="DoxX"/>
    <property type="match status" value="1"/>
</dbReference>
<dbReference type="RefSeq" id="WP_152144895.1">
    <property type="nucleotide sequence ID" value="NZ_JAFNAA010000015.1"/>
</dbReference>
<gene>
    <name evidence="8" type="ORF">J2R62_13270</name>
</gene>
<evidence type="ECO:0000256" key="7">
    <source>
        <dbReference type="SAM" id="Phobius"/>
    </source>
</evidence>
<feature type="transmembrane region" description="Helical" evidence="7">
    <location>
        <begin position="6"/>
        <end position="26"/>
    </location>
</feature>
<evidence type="ECO:0000256" key="4">
    <source>
        <dbReference type="ARBA" id="ARBA00022692"/>
    </source>
</evidence>
<dbReference type="PANTHER" id="PTHR33452:SF1">
    <property type="entry name" value="INNER MEMBRANE PROTEIN YPHA-RELATED"/>
    <property type="match status" value="1"/>
</dbReference>
<feature type="transmembrane region" description="Helical" evidence="7">
    <location>
        <begin position="99"/>
        <end position="119"/>
    </location>
</feature>
<feature type="transmembrane region" description="Helical" evidence="7">
    <location>
        <begin position="67"/>
        <end position="87"/>
    </location>
</feature>
<accession>A0A8I2B3U5</accession>
<evidence type="ECO:0000313" key="8">
    <source>
        <dbReference type="EMBL" id="MBO1109166.1"/>
    </source>
</evidence>
<evidence type="ECO:0000256" key="2">
    <source>
        <dbReference type="ARBA" id="ARBA00006679"/>
    </source>
</evidence>
<comment type="subcellular location">
    <subcellularLocation>
        <location evidence="1">Cell membrane</location>
        <topology evidence="1">Multi-pass membrane protein</topology>
    </subcellularLocation>
</comment>
<dbReference type="Proteomes" id="UP000664658">
    <property type="component" value="Unassembled WGS sequence"/>
</dbReference>
<organism evidence="8 9">
    <name type="scientific">Plesiomonas shigelloides</name>
    <name type="common">Aeromonas shigelloides</name>
    <dbReference type="NCBI Taxonomy" id="703"/>
    <lineage>
        <taxon>Bacteria</taxon>
        <taxon>Pseudomonadati</taxon>
        <taxon>Pseudomonadota</taxon>
        <taxon>Gammaproteobacteria</taxon>
        <taxon>Enterobacterales</taxon>
        <taxon>Enterobacteriaceae</taxon>
        <taxon>Plesiomonas</taxon>
    </lineage>
</organism>
<dbReference type="EMBL" id="JAFNAA010000015">
    <property type="protein sequence ID" value="MBO1109166.1"/>
    <property type="molecule type" value="Genomic_DNA"/>
</dbReference>
<comment type="caution">
    <text evidence="8">The sequence shown here is derived from an EMBL/GenBank/DDBJ whole genome shotgun (WGS) entry which is preliminary data.</text>
</comment>
<evidence type="ECO:0000256" key="6">
    <source>
        <dbReference type="ARBA" id="ARBA00023136"/>
    </source>
</evidence>
<proteinExistence type="inferred from homology"/>
<evidence type="ECO:0000256" key="3">
    <source>
        <dbReference type="ARBA" id="ARBA00022475"/>
    </source>
</evidence>
<sequence>MRFIDLLARALMAQIFIIAGWGKLGAGYAGTEAYMQSVGLPGFLLPLVILLELGGGIALLVGFQTRLIAAALALFCVASAVIFHLHPQDGMQMIMFMKNIAMAGGLLMMVQYGAGALSWDHKRKSM</sequence>